<organism evidence="2 3">
    <name type="scientific">Leptolyngbya iicbica LK</name>
    <dbReference type="NCBI Taxonomy" id="2294035"/>
    <lineage>
        <taxon>Bacteria</taxon>
        <taxon>Bacillati</taxon>
        <taxon>Cyanobacteriota</taxon>
        <taxon>Cyanophyceae</taxon>
        <taxon>Leptolyngbyales</taxon>
        <taxon>Leptolyngbyaceae</taxon>
        <taxon>Leptolyngbya group</taxon>
        <taxon>Leptolyngbya</taxon>
        <taxon>Leptolyngbya iicbica</taxon>
    </lineage>
</organism>
<dbReference type="RefSeq" id="WP_044151226.1">
    <property type="nucleotide sequence ID" value="NZ_QVFV01000003.1"/>
</dbReference>
<keyword evidence="3" id="KW-1185">Reference proteome</keyword>
<dbReference type="PANTHER" id="PTHR22753:SF48">
    <property type="entry name" value="PHOSPHOLIPID_GLYCEROL ACYLTRANSFERASE DOMAIN-CONTAINING PROTEIN"/>
    <property type="match status" value="1"/>
</dbReference>
<name>A0A4Q7EA82_9CYAN</name>
<dbReference type="EMBL" id="QVFV01000003">
    <property type="protein sequence ID" value="RZM77905.1"/>
    <property type="molecule type" value="Genomic_DNA"/>
</dbReference>
<keyword evidence="2" id="KW-0378">Hydrolase</keyword>
<dbReference type="Gene3D" id="3.40.50.1820">
    <property type="entry name" value="alpha/beta hydrolase"/>
    <property type="match status" value="1"/>
</dbReference>
<proteinExistence type="predicted"/>
<dbReference type="InterPro" id="IPR000073">
    <property type="entry name" value="AB_hydrolase_1"/>
</dbReference>
<accession>A0A4Q7EA82</accession>
<evidence type="ECO:0000259" key="1">
    <source>
        <dbReference type="Pfam" id="PF00561"/>
    </source>
</evidence>
<dbReference type="InterPro" id="IPR029058">
    <property type="entry name" value="AB_hydrolase_fold"/>
</dbReference>
<gene>
    <name evidence="2" type="ORF">DYY88_15215</name>
</gene>
<dbReference type="Proteomes" id="UP000292459">
    <property type="component" value="Unassembled WGS sequence"/>
</dbReference>
<sequence length="270" mass="29789">MKSSVAPSLFAPVLPQLDKPLLLLLPGLDGTGQLFVSQVPTLARDFDVRCLTIPPDNRQDWPALAQAVIRLMQEAGGDRPIYVCGESFGGCLALQVALLAPARLTHLVLVNPASALRRSVWVRWLSQYTSTIPEWLFQTSGAIALPLLANLERISQDKRDLFTRTVRPISQACVAWRIAMLNRFDVSQEQLSRLRVPTSLLASGRDRLLPSYSEAQLLQKSLPQAQIYALPESGHVCLLEDTVNLSRCLEALNVLPVSQDVAPVVNLQPR</sequence>
<dbReference type="OrthoDB" id="571089at2"/>
<reference evidence="2 3" key="1">
    <citation type="submission" date="2018-11" db="EMBL/GenBank/DDBJ databases">
        <title>Whole genome sequencing of an environmental sample.</title>
        <authorList>
            <person name="Sarangi A.N."/>
            <person name="Singh D."/>
            <person name="Tripathy S."/>
        </authorList>
    </citation>
    <scope>NUCLEOTIDE SEQUENCE [LARGE SCALE GENOMIC DNA]</scope>
    <source>
        <strain evidence="2 3">Lakshadweep</strain>
    </source>
</reference>
<feature type="domain" description="AB hydrolase-1" evidence="1">
    <location>
        <begin position="20"/>
        <end position="241"/>
    </location>
</feature>
<evidence type="ECO:0000313" key="2">
    <source>
        <dbReference type="EMBL" id="RZM77905.1"/>
    </source>
</evidence>
<comment type="caution">
    <text evidence="2">The sequence shown here is derived from an EMBL/GenBank/DDBJ whole genome shotgun (WGS) entry which is preliminary data.</text>
</comment>
<dbReference type="AlphaFoldDB" id="A0A4Q7EA82"/>
<protein>
    <submittedName>
        <fullName evidence="2">Alpha/beta fold hydrolase</fullName>
    </submittedName>
</protein>
<dbReference type="SUPFAM" id="SSF53474">
    <property type="entry name" value="alpha/beta-Hydrolases"/>
    <property type="match status" value="1"/>
</dbReference>
<dbReference type="GO" id="GO:0016020">
    <property type="term" value="C:membrane"/>
    <property type="evidence" value="ECO:0007669"/>
    <property type="project" value="TreeGrafter"/>
</dbReference>
<evidence type="ECO:0000313" key="3">
    <source>
        <dbReference type="Proteomes" id="UP000292459"/>
    </source>
</evidence>
<dbReference type="Pfam" id="PF00561">
    <property type="entry name" value="Abhydrolase_1"/>
    <property type="match status" value="1"/>
</dbReference>
<dbReference type="GO" id="GO:0016787">
    <property type="term" value="F:hydrolase activity"/>
    <property type="evidence" value="ECO:0007669"/>
    <property type="project" value="UniProtKB-KW"/>
</dbReference>
<dbReference type="PANTHER" id="PTHR22753">
    <property type="entry name" value="TRANSMEMBRANE PROTEIN 68"/>
    <property type="match status" value="1"/>
</dbReference>